<dbReference type="GO" id="GO:0005886">
    <property type="term" value="C:plasma membrane"/>
    <property type="evidence" value="ECO:0007669"/>
    <property type="project" value="TreeGrafter"/>
</dbReference>
<dbReference type="InterPro" id="IPR020846">
    <property type="entry name" value="MFS_dom"/>
</dbReference>
<evidence type="ECO:0000313" key="8">
    <source>
        <dbReference type="EMBL" id="CDF88461.1"/>
    </source>
</evidence>
<sequence length="600" mass="64947">MSQQWQKMLQIDSRPSDDKDMLEKVSDEIHSEQCSVVYSPQGGGSKPEKPHGFILFACIGSLVLSLFLAALDIMIVVSLVEDVAKKFNGYSKTGWIFAGYSLPNALLALIWGRLACVIGFKTAMLLSIVIFEIGSLVSGVADSMNMLIGGRVIAGIGGSGLQSLCFVIGSQLVEESKRGIVIAYLGSAFGVASIAGPFLGGAFTTHATWRWCFYINLPIGGVAFFVFLMFYNPEGKGSLRNSLKATWTHLKLVKKLKTLHGWIAFANELAFRFDIIEFILCTAGTVLILLALTFGGNEYRWDSAAIIVMLVIGICLCIAALVYDFYLFPRLPTVKQNPQYSPLLVWPLIKKPGILTPTLGVFFVCAAYMCQLNYIVQFFQLIYNQSAWKASVRLIATMIPTILTVVISGVVNSKFGFVKPIAVLGGISAVVGGGLLTLLTNRSDSSDHIGLLILPGIAFGATIQSGLVSVQLQVDKTSPSAHADFVSVTTLNAFSKDLGFAFGGVICDTVFSVSVANKLHGNGNTWPIHSSNELISYRGEYFDGPRSKMGNLISNSIRNVFYMALGLSAIGFLFNLFTSNKMVDLSPHPKVDEESSISST</sequence>
<dbReference type="Gene3D" id="1.20.1720.10">
    <property type="entry name" value="Multidrug resistance protein D"/>
    <property type="match status" value="1"/>
</dbReference>
<comment type="similarity">
    <text evidence="2">Belongs to the major facilitator superfamily.</text>
</comment>
<dbReference type="InterPro" id="IPR036259">
    <property type="entry name" value="MFS_trans_sf"/>
</dbReference>
<evidence type="ECO:0000256" key="4">
    <source>
        <dbReference type="ARBA" id="ARBA00022989"/>
    </source>
</evidence>
<dbReference type="FunFam" id="1.20.1250.20:FF:000373">
    <property type="entry name" value="Vacuolar basic amino acid transporter"/>
    <property type="match status" value="1"/>
</dbReference>
<feature type="transmembrane region" description="Helical" evidence="6">
    <location>
        <begin position="417"/>
        <end position="439"/>
    </location>
</feature>
<dbReference type="GO" id="GO:0022857">
    <property type="term" value="F:transmembrane transporter activity"/>
    <property type="evidence" value="ECO:0007669"/>
    <property type="project" value="InterPro"/>
</dbReference>
<evidence type="ECO:0000313" key="9">
    <source>
        <dbReference type="Proteomes" id="UP000019375"/>
    </source>
</evidence>
<comment type="subcellular location">
    <subcellularLocation>
        <location evidence="1">Membrane</location>
        <topology evidence="1">Multi-pass membrane protein</topology>
    </subcellularLocation>
</comment>
<proteinExistence type="inferred from homology"/>
<dbReference type="Proteomes" id="UP000019375">
    <property type="component" value="Unassembled WGS sequence"/>
</dbReference>
<dbReference type="PANTHER" id="PTHR23501:SF198">
    <property type="entry name" value="AZOLE RESISTANCE PROTEIN 1-RELATED"/>
    <property type="match status" value="1"/>
</dbReference>
<evidence type="ECO:0000256" key="3">
    <source>
        <dbReference type="ARBA" id="ARBA00022692"/>
    </source>
</evidence>
<feature type="transmembrane region" description="Helical" evidence="6">
    <location>
        <begin position="560"/>
        <end position="578"/>
    </location>
</feature>
<keyword evidence="9" id="KW-1185">Reference proteome</keyword>
<organism evidence="8 9">
    <name type="scientific">Zygosaccharomyces bailii (strain CLIB 213 / ATCC 58445 / CBS 680 / BCRC 21525 / NBRC 1098 / NCYC 1416 / NRRL Y-2227)</name>
    <dbReference type="NCBI Taxonomy" id="1333698"/>
    <lineage>
        <taxon>Eukaryota</taxon>
        <taxon>Fungi</taxon>
        <taxon>Dikarya</taxon>
        <taxon>Ascomycota</taxon>
        <taxon>Saccharomycotina</taxon>
        <taxon>Saccharomycetes</taxon>
        <taxon>Saccharomycetales</taxon>
        <taxon>Saccharomycetaceae</taxon>
        <taxon>Zygosaccharomyces</taxon>
    </lineage>
</organism>
<name>A0A8J2T3Z7_ZYGB2</name>
<dbReference type="InterPro" id="IPR011701">
    <property type="entry name" value="MFS"/>
</dbReference>
<keyword evidence="4 6" id="KW-1133">Transmembrane helix</keyword>
<feature type="transmembrane region" description="Helical" evidence="6">
    <location>
        <begin position="390"/>
        <end position="411"/>
    </location>
</feature>
<feature type="transmembrane region" description="Helical" evidence="6">
    <location>
        <begin position="92"/>
        <end position="112"/>
    </location>
</feature>
<dbReference type="SUPFAM" id="SSF103473">
    <property type="entry name" value="MFS general substrate transporter"/>
    <property type="match status" value="2"/>
</dbReference>
<feature type="transmembrane region" description="Helical" evidence="6">
    <location>
        <begin position="152"/>
        <end position="173"/>
    </location>
</feature>
<dbReference type="Pfam" id="PF07690">
    <property type="entry name" value="MFS_1"/>
    <property type="match status" value="1"/>
</dbReference>
<keyword evidence="5 6" id="KW-0472">Membrane</keyword>
<feature type="transmembrane region" description="Helical" evidence="6">
    <location>
        <begin position="179"/>
        <end position="199"/>
    </location>
</feature>
<feature type="transmembrane region" description="Helical" evidence="6">
    <location>
        <begin position="348"/>
        <end position="369"/>
    </location>
</feature>
<evidence type="ECO:0000256" key="6">
    <source>
        <dbReference type="SAM" id="Phobius"/>
    </source>
</evidence>
<evidence type="ECO:0000256" key="1">
    <source>
        <dbReference type="ARBA" id="ARBA00004141"/>
    </source>
</evidence>
<keyword evidence="3 6" id="KW-0812">Transmembrane</keyword>
<dbReference type="PROSITE" id="PS50850">
    <property type="entry name" value="MFS"/>
    <property type="match status" value="1"/>
</dbReference>
<dbReference type="Gene3D" id="1.20.1250.20">
    <property type="entry name" value="MFS general substrate transporter like domains"/>
    <property type="match status" value="1"/>
</dbReference>
<feature type="transmembrane region" description="Helical" evidence="6">
    <location>
        <begin position="275"/>
        <end position="294"/>
    </location>
</feature>
<feature type="transmembrane region" description="Helical" evidence="6">
    <location>
        <begin position="53"/>
        <end position="80"/>
    </location>
</feature>
<dbReference type="OrthoDB" id="10021397at2759"/>
<evidence type="ECO:0000259" key="7">
    <source>
        <dbReference type="PROSITE" id="PS50850"/>
    </source>
</evidence>
<feature type="transmembrane region" description="Helical" evidence="6">
    <location>
        <begin position="306"/>
        <end position="328"/>
    </location>
</feature>
<gene>
    <name evidence="8" type="ORF">BN860_10814g</name>
</gene>
<feature type="transmembrane region" description="Helical" evidence="6">
    <location>
        <begin position="211"/>
        <end position="231"/>
    </location>
</feature>
<feature type="domain" description="Major facilitator superfamily (MFS) profile" evidence="7">
    <location>
        <begin position="58"/>
        <end position="583"/>
    </location>
</feature>
<evidence type="ECO:0000256" key="2">
    <source>
        <dbReference type="ARBA" id="ARBA00008335"/>
    </source>
</evidence>
<reference evidence="9" key="1">
    <citation type="journal article" date="2013" name="Genome Announc.">
        <title>Genome sequence of the food spoilage yeast Zygosaccharomyces bailii CLIB 213(T).</title>
        <authorList>
            <person name="Galeote V."/>
            <person name="Bigey F."/>
            <person name="Devillers H."/>
            <person name="Neuveglise C."/>
            <person name="Dequin S."/>
        </authorList>
    </citation>
    <scope>NUCLEOTIDE SEQUENCE [LARGE SCALE GENOMIC DNA]</scope>
    <source>
        <strain evidence="9">CLIB 213 / ATCC 58445 / CBS 680 / CCRC 21525 / NBRC 1098 / NCYC 1416 / NRRL Y-2227</strain>
    </source>
</reference>
<evidence type="ECO:0000256" key="5">
    <source>
        <dbReference type="ARBA" id="ARBA00023136"/>
    </source>
</evidence>
<dbReference type="PANTHER" id="PTHR23501">
    <property type="entry name" value="MAJOR FACILITATOR SUPERFAMILY"/>
    <property type="match status" value="1"/>
</dbReference>
<feature type="transmembrane region" description="Helical" evidence="6">
    <location>
        <begin position="451"/>
        <end position="472"/>
    </location>
</feature>
<dbReference type="CDD" id="cd17502">
    <property type="entry name" value="MFS_Azr1_MDR_like"/>
    <property type="match status" value="1"/>
</dbReference>
<accession>A0A8J2T3Z7</accession>
<dbReference type="AlphaFoldDB" id="A0A8J2T3Z7"/>
<dbReference type="EMBL" id="HG316455">
    <property type="protein sequence ID" value="CDF88461.1"/>
    <property type="molecule type" value="Genomic_DNA"/>
</dbReference>
<protein>
    <submittedName>
        <fullName evidence="8">BN860_10814g1_1</fullName>
    </submittedName>
</protein>